<dbReference type="InterPro" id="IPR011057">
    <property type="entry name" value="Mss4-like_sf"/>
</dbReference>
<dbReference type="EMBL" id="CP071091">
    <property type="protein sequence ID" value="QSQ17725.1"/>
    <property type="molecule type" value="Genomic_DNA"/>
</dbReference>
<keyword evidence="2" id="KW-0479">Metal-binding</keyword>
<comment type="similarity">
    <text evidence="1">Belongs to the Gfa family.</text>
</comment>
<evidence type="ECO:0000256" key="1">
    <source>
        <dbReference type="ARBA" id="ARBA00005495"/>
    </source>
</evidence>
<reference evidence="5 6" key="1">
    <citation type="submission" date="2021-02" db="EMBL/GenBank/DDBJ databases">
        <title>De Novo genome assembly of isolated myxobacteria.</title>
        <authorList>
            <person name="Stevens D.C."/>
        </authorList>
    </citation>
    <scope>NUCLEOTIDE SEQUENCE [LARGE SCALE GENOMIC DNA]</scope>
    <source>
        <strain evidence="5 6">SCHIC003</strain>
    </source>
</reference>
<keyword evidence="3" id="KW-0862">Zinc</keyword>
<evidence type="ECO:0000256" key="3">
    <source>
        <dbReference type="ARBA" id="ARBA00022833"/>
    </source>
</evidence>
<sequence length="145" mass="15965">MSDLAPKTSSSLKKYVGGCHCGAVRFEADVDLKEAVNRCNCTVCTKMGGTTTQVPIPSFRVLQGQDSLGEYRVGDSPNYRKFCKHCGVQVFGGGFVEEMGGDFRSINVGCLDDVDVSKLTVQYWDGRYNNWEAGPRPQAWPLRAE</sequence>
<dbReference type="Proteomes" id="UP000663090">
    <property type="component" value="Chromosome"/>
</dbReference>
<dbReference type="Pfam" id="PF04828">
    <property type="entry name" value="GFA"/>
    <property type="match status" value="1"/>
</dbReference>
<name>A0ABX7NJH6_9BACT</name>
<dbReference type="PANTHER" id="PTHR28620:SF1">
    <property type="entry name" value="CENP-V_GFA DOMAIN-CONTAINING PROTEIN"/>
    <property type="match status" value="1"/>
</dbReference>
<organism evidence="5 6">
    <name type="scientific">Myxococcus landrumensis</name>
    <dbReference type="NCBI Taxonomy" id="2813577"/>
    <lineage>
        <taxon>Bacteria</taxon>
        <taxon>Pseudomonadati</taxon>
        <taxon>Myxococcota</taxon>
        <taxon>Myxococcia</taxon>
        <taxon>Myxococcales</taxon>
        <taxon>Cystobacterineae</taxon>
        <taxon>Myxococcaceae</taxon>
        <taxon>Myxococcus</taxon>
    </lineage>
</organism>
<protein>
    <submittedName>
        <fullName evidence="5">GFA family protein</fullName>
    </submittedName>
</protein>
<dbReference type="PROSITE" id="PS51891">
    <property type="entry name" value="CENP_V_GFA"/>
    <property type="match status" value="1"/>
</dbReference>
<dbReference type="InterPro" id="IPR052355">
    <property type="entry name" value="CENP-V-like"/>
</dbReference>
<dbReference type="InterPro" id="IPR006913">
    <property type="entry name" value="CENP-V/GFA"/>
</dbReference>
<feature type="domain" description="CENP-V/GFA" evidence="4">
    <location>
        <begin position="15"/>
        <end position="125"/>
    </location>
</feature>
<dbReference type="PANTHER" id="PTHR28620">
    <property type="entry name" value="CENTROMERE PROTEIN V"/>
    <property type="match status" value="1"/>
</dbReference>
<evidence type="ECO:0000313" key="6">
    <source>
        <dbReference type="Proteomes" id="UP000663090"/>
    </source>
</evidence>
<evidence type="ECO:0000259" key="4">
    <source>
        <dbReference type="PROSITE" id="PS51891"/>
    </source>
</evidence>
<gene>
    <name evidence="5" type="ORF">JY572_17555</name>
</gene>
<dbReference type="Gene3D" id="2.170.150.70">
    <property type="match status" value="1"/>
</dbReference>
<keyword evidence="6" id="KW-1185">Reference proteome</keyword>
<evidence type="ECO:0000313" key="5">
    <source>
        <dbReference type="EMBL" id="QSQ17725.1"/>
    </source>
</evidence>
<proteinExistence type="inferred from homology"/>
<evidence type="ECO:0000256" key="2">
    <source>
        <dbReference type="ARBA" id="ARBA00022723"/>
    </source>
</evidence>
<dbReference type="RefSeq" id="WP_206719344.1">
    <property type="nucleotide sequence ID" value="NZ_CP071091.1"/>
</dbReference>
<dbReference type="SUPFAM" id="SSF51316">
    <property type="entry name" value="Mss4-like"/>
    <property type="match status" value="1"/>
</dbReference>
<accession>A0ABX7NJH6</accession>